<dbReference type="EMBL" id="JAVYJV010000012">
    <property type="protein sequence ID" value="KAK4357585.1"/>
    <property type="molecule type" value="Genomic_DNA"/>
</dbReference>
<comment type="caution">
    <text evidence="6">The sequence shown here is derived from an EMBL/GenBank/DDBJ whole genome shotgun (WGS) entry which is preliminary data.</text>
</comment>
<reference evidence="6" key="1">
    <citation type="submission" date="2023-12" db="EMBL/GenBank/DDBJ databases">
        <title>Genome assembly of Anisodus tanguticus.</title>
        <authorList>
            <person name="Wang Y.-J."/>
        </authorList>
    </citation>
    <scope>NUCLEOTIDE SEQUENCE</scope>
    <source>
        <strain evidence="6">KB-2021</strain>
        <tissue evidence="6">Leaf</tissue>
    </source>
</reference>
<dbReference type="InterPro" id="IPR036638">
    <property type="entry name" value="HLH_DNA-bd_sf"/>
</dbReference>
<dbReference type="Proteomes" id="UP001291623">
    <property type="component" value="Unassembled WGS sequence"/>
</dbReference>
<dbReference type="Pfam" id="PF00010">
    <property type="entry name" value="HLH"/>
    <property type="match status" value="1"/>
</dbReference>
<dbReference type="PANTHER" id="PTHR45959:SF21">
    <property type="entry name" value="TRANSCRIPTION FACTOR BHLH18-LIKE"/>
    <property type="match status" value="1"/>
</dbReference>
<keyword evidence="7" id="KW-1185">Reference proteome</keyword>
<evidence type="ECO:0000256" key="4">
    <source>
        <dbReference type="ARBA" id="ARBA00023242"/>
    </source>
</evidence>
<accession>A0AAE1RTY7</accession>
<organism evidence="6 7">
    <name type="scientific">Anisodus tanguticus</name>
    <dbReference type="NCBI Taxonomy" id="243964"/>
    <lineage>
        <taxon>Eukaryota</taxon>
        <taxon>Viridiplantae</taxon>
        <taxon>Streptophyta</taxon>
        <taxon>Embryophyta</taxon>
        <taxon>Tracheophyta</taxon>
        <taxon>Spermatophyta</taxon>
        <taxon>Magnoliopsida</taxon>
        <taxon>eudicotyledons</taxon>
        <taxon>Gunneridae</taxon>
        <taxon>Pentapetalae</taxon>
        <taxon>asterids</taxon>
        <taxon>lamiids</taxon>
        <taxon>Solanales</taxon>
        <taxon>Solanaceae</taxon>
        <taxon>Solanoideae</taxon>
        <taxon>Hyoscyameae</taxon>
        <taxon>Anisodus</taxon>
    </lineage>
</organism>
<evidence type="ECO:0000259" key="5">
    <source>
        <dbReference type="PROSITE" id="PS50888"/>
    </source>
</evidence>
<feature type="domain" description="BHLH" evidence="5">
    <location>
        <begin position="93"/>
        <end position="142"/>
    </location>
</feature>
<keyword evidence="3" id="KW-0804">Transcription</keyword>
<dbReference type="InterPro" id="IPR011598">
    <property type="entry name" value="bHLH_dom"/>
</dbReference>
<dbReference type="SMART" id="SM00353">
    <property type="entry name" value="HLH"/>
    <property type="match status" value="1"/>
</dbReference>
<dbReference type="GO" id="GO:0046983">
    <property type="term" value="F:protein dimerization activity"/>
    <property type="evidence" value="ECO:0007669"/>
    <property type="project" value="InterPro"/>
</dbReference>
<name>A0AAE1RTY7_9SOLA</name>
<dbReference type="Gene3D" id="4.10.280.10">
    <property type="entry name" value="Helix-loop-helix DNA-binding domain"/>
    <property type="match status" value="1"/>
</dbReference>
<proteinExistence type="predicted"/>
<dbReference type="SUPFAM" id="SSF47459">
    <property type="entry name" value="HLH, helix-loop-helix DNA-binding domain"/>
    <property type="match status" value="1"/>
</dbReference>
<comment type="subcellular location">
    <subcellularLocation>
        <location evidence="1">Nucleus</location>
    </subcellularLocation>
</comment>
<keyword evidence="4" id="KW-0539">Nucleus</keyword>
<gene>
    <name evidence="6" type="ORF">RND71_023195</name>
</gene>
<sequence>MDDLTLILSHHKTTSSSRKRVVHEDDEKADALACIISFNNSQQYSAMCNINHHNFEPLLVPKEEANTISFSQISENTNIGPQFGGNYTRRTGEQSQQHLLAERNRRRKIAKLFVSLASLLPGLNKMDKASILEGAATLIRQLRDHQKVETVQHHHLETTTNNEKEEAPAVLKKARNYENQSSIDMMMKSSLPQVEVRSLEEEMLITIYCKKKQKGNIDKILSVIHKLHLTIKSCNFMPFGSTTMHITVIAQV</sequence>
<evidence type="ECO:0000256" key="2">
    <source>
        <dbReference type="ARBA" id="ARBA00023015"/>
    </source>
</evidence>
<evidence type="ECO:0000256" key="3">
    <source>
        <dbReference type="ARBA" id="ARBA00023163"/>
    </source>
</evidence>
<dbReference type="AlphaFoldDB" id="A0AAE1RTY7"/>
<dbReference type="PANTHER" id="PTHR45959">
    <property type="entry name" value="BHLH TRANSCRIPTION FACTOR"/>
    <property type="match status" value="1"/>
</dbReference>
<keyword evidence="2" id="KW-0805">Transcription regulation</keyword>
<dbReference type="GO" id="GO:0005634">
    <property type="term" value="C:nucleus"/>
    <property type="evidence" value="ECO:0007669"/>
    <property type="project" value="UniProtKB-SubCell"/>
</dbReference>
<dbReference type="PROSITE" id="PS50888">
    <property type="entry name" value="BHLH"/>
    <property type="match status" value="1"/>
</dbReference>
<evidence type="ECO:0000313" key="7">
    <source>
        <dbReference type="Proteomes" id="UP001291623"/>
    </source>
</evidence>
<evidence type="ECO:0000256" key="1">
    <source>
        <dbReference type="ARBA" id="ARBA00004123"/>
    </source>
</evidence>
<protein>
    <recommendedName>
        <fullName evidence="5">BHLH domain-containing protein</fullName>
    </recommendedName>
</protein>
<dbReference type="InterPro" id="IPR052610">
    <property type="entry name" value="bHLH_transcription_regulator"/>
</dbReference>
<evidence type="ECO:0000313" key="6">
    <source>
        <dbReference type="EMBL" id="KAK4357585.1"/>
    </source>
</evidence>